<evidence type="ECO:0000313" key="1">
    <source>
        <dbReference type="EMBL" id="KAK3933504.1"/>
    </source>
</evidence>
<dbReference type="AlphaFoldDB" id="A0AAN6MUE5"/>
<dbReference type="Proteomes" id="UP001303473">
    <property type="component" value="Unassembled WGS sequence"/>
</dbReference>
<protein>
    <submittedName>
        <fullName evidence="1">Uncharacterized protein</fullName>
    </submittedName>
</protein>
<feature type="non-terminal residue" evidence="1">
    <location>
        <position position="1"/>
    </location>
</feature>
<accession>A0AAN6MUE5</accession>
<keyword evidence="2" id="KW-1185">Reference proteome</keyword>
<gene>
    <name evidence="1" type="ORF">QBC46DRAFT_401943</name>
</gene>
<dbReference type="EMBL" id="MU854164">
    <property type="protein sequence ID" value="KAK3933504.1"/>
    <property type="molecule type" value="Genomic_DNA"/>
</dbReference>
<name>A0AAN6MUE5_9PEZI</name>
<comment type="caution">
    <text evidence="1">The sequence shown here is derived from an EMBL/GenBank/DDBJ whole genome shotgun (WGS) entry which is preliminary data.</text>
</comment>
<reference evidence="2" key="1">
    <citation type="journal article" date="2023" name="Mol. Phylogenet. Evol.">
        <title>Genome-scale phylogeny and comparative genomics of the fungal order Sordariales.</title>
        <authorList>
            <person name="Hensen N."/>
            <person name="Bonometti L."/>
            <person name="Westerberg I."/>
            <person name="Brannstrom I.O."/>
            <person name="Guillou S."/>
            <person name="Cros-Aarteil S."/>
            <person name="Calhoun S."/>
            <person name="Haridas S."/>
            <person name="Kuo A."/>
            <person name="Mondo S."/>
            <person name="Pangilinan J."/>
            <person name="Riley R."/>
            <person name="LaButti K."/>
            <person name="Andreopoulos B."/>
            <person name="Lipzen A."/>
            <person name="Chen C."/>
            <person name="Yan M."/>
            <person name="Daum C."/>
            <person name="Ng V."/>
            <person name="Clum A."/>
            <person name="Steindorff A."/>
            <person name="Ohm R.A."/>
            <person name="Martin F."/>
            <person name="Silar P."/>
            <person name="Natvig D.O."/>
            <person name="Lalanne C."/>
            <person name="Gautier V."/>
            <person name="Ament-Velasquez S.L."/>
            <person name="Kruys A."/>
            <person name="Hutchinson M.I."/>
            <person name="Powell A.J."/>
            <person name="Barry K."/>
            <person name="Miller A.N."/>
            <person name="Grigoriev I.V."/>
            <person name="Debuchy R."/>
            <person name="Gladieux P."/>
            <person name="Hiltunen Thoren M."/>
            <person name="Johannesson H."/>
        </authorList>
    </citation>
    <scope>NUCLEOTIDE SEQUENCE [LARGE SCALE GENOMIC DNA]</scope>
    <source>
        <strain evidence="2">CBS 340.73</strain>
    </source>
</reference>
<sequence length="184" mass="21118">IANIDKRSILDTSGKKPLNLCAGGHLDPRDCECEAKQCKFVVCHACWMVIPASLLNKHLEEEHDNFCKICEDIVKGNLMTHTRTHAIESCERCQSRTSVANLVRHIQYQHIRCRLCQSELDRDTFLSHLTTVHLLDNQHAYCPANTLAFQDYLAEHSWNICSLPDCGQIIYEGRLPDHVFSHRH</sequence>
<proteinExistence type="predicted"/>
<organism evidence="1 2">
    <name type="scientific">Diplogelasinospora grovesii</name>
    <dbReference type="NCBI Taxonomy" id="303347"/>
    <lineage>
        <taxon>Eukaryota</taxon>
        <taxon>Fungi</taxon>
        <taxon>Dikarya</taxon>
        <taxon>Ascomycota</taxon>
        <taxon>Pezizomycotina</taxon>
        <taxon>Sordariomycetes</taxon>
        <taxon>Sordariomycetidae</taxon>
        <taxon>Sordariales</taxon>
        <taxon>Diplogelasinosporaceae</taxon>
        <taxon>Diplogelasinospora</taxon>
    </lineage>
</organism>
<evidence type="ECO:0000313" key="2">
    <source>
        <dbReference type="Proteomes" id="UP001303473"/>
    </source>
</evidence>